<accession>A0A1C4WFV5</accession>
<dbReference type="Proteomes" id="UP000183585">
    <property type="component" value="Unassembled WGS sequence"/>
</dbReference>
<proteinExistence type="predicted"/>
<dbReference type="EMBL" id="FMCT01000003">
    <property type="protein sequence ID" value="SCE95105.1"/>
    <property type="molecule type" value="Genomic_DNA"/>
</dbReference>
<evidence type="ECO:0000313" key="3">
    <source>
        <dbReference type="EMBL" id="SCE95105.1"/>
    </source>
</evidence>
<evidence type="ECO:0000256" key="2">
    <source>
        <dbReference type="SAM" id="Phobius"/>
    </source>
</evidence>
<protein>
    <submittedName>
        <fullName evidence="3">Uncharacterized protein</fullName>
    </submittedName>
</protein>
<feature type="compositionally biased region" description="Pro residues" evidence="1">
    <location>
        <begin position="1"/>
        <end position="16"/>
    </location>
</feature>
<name>A0A1C4WFV5_9ACTN</name>
<keyword evidence="2" id="KW-1133">Transmembrane helix</keyword>
<dbReference type="AlphaFoldDB" id="A0A1C4WFV5"/>
<organism evidence="3 4">
    <name type="scientific">Micromonospora carbonacea</name>
    <dbReference type="NCBI Taxonomy" id="47853"/>
    <lineage>
        <taxon>Bacteria</taxon>
        <taxon>Bacillati</taxon>
        <taxon>Actinomycetota</taxon>
        <taxon>Actinomycetes</taxon>
        <taxon>Micromonosporales</taxon>
        <taxon>Micromonosporaceae</taxon>
        <taxon>Micromonospora</taxon>
    </lineage>
</organism>
<sequence>MSTPPGTPASPSPSPSPVHRARVDLPEWMRNPPPARPTLGRRLSGLVEAVPRLREARRALWRWRDRSRFSERRPAVAAIASFVVVAGVATILVAGTLYVFVRMRAGEP</sequence>
<dbReference type="RefSeq" id="WP_141723697.1">
    <property type="nucleotide sequence ID" value="NZ_FMCT01000003.1"/>
</dbReference>
<feature type="region of interest" description="Disordered" evidence="1">
    <location>
        <begin position="1"/>
        <end position="37"/>
    </location>
</feature>
<gene>
    <name evidence="3" type="ORF">GA0070563_103349</name>
</gene>
<keyword evidence="2" id="KW-0472">Membrane</keyword>
<keyword evidence="2" id="KW-0812">Transmembrane</keyword>
<evidence type="ECO:0000313" key="4">
    <source>
        <dbReference type="Proteomes" id="UP000183585"/>
    </source>
</evidence>
<evidence type="ECO:0000256" key="1">
    <source>
        <dbReference type="SAM" id="MobiDB-lite"/>
    </source>
</evidence>
<feature type="transmembrane region" description="Helical" evidence="2">
    <location>
        <begin position="75"/>
        <end position="101"/>
    </location>
</feature>
<reference evidence="4" key="1">
    <citation type="submission" date="2016-06" db="EMBL/GenBank/DDBJ databases">
        <authorList>
            <person name="Varghese N."/>
            <person name="Submissions Spin"/>
        </authorList>
    </citation>
    <scope>NUCLEOTIDE SEQUENCE [LARGE SCALE GENOMIC DNA]</scope>
    <source>
        <strain evidence="4">DSM 43168</strain>
    </source>
</reference>
<keyword evidence="4" id="KW-1185">Reference proteome</keyword>